<evidence type="ECO:0008006" key="4">
    <source>
        <dbReference type="Google" id="ProtNLM"/>
    </source>
</evidence>
<sequence>MASVPASPNTSSAQGLLEPARQMRWRVPELALVLSDRAVALARRAGDRAIRLRAEAVALFASNRLGRGVAASSRALAAVRDAEAAGDAEVEAELRVELAWCASSAGSGEVAVRVLNPVLEQDRIAPEVRAHALLALAASLPAHGQDGDRSEALDEAERLYEACGLSRDTARLLKARVCAARAAHRRRLGEFDEAIAVAGAGLALLGQLGDPAADSGEMRARLVLERVLSLLELGRRPEAVQATESVLAQPVRAAAAGPVGWLGLAMATRVHLPDGNHGAAVRTLNDTAAISERHKLDGLLAETLNTLSHVHERGAEFPEALRALRGAYSADRRWRATVHTARVRLLADYPLRSGDVEVPRQSSAPAEPGPAGPAVPVPERAGARAAEPEQPEPVAPQPRRPERGLLEQGFPEPSEPEQATSRHRSGYEETHDAARRLMETLTNRTAELREGGHRRQELPEPRTAGEPEATEEAASQTIMFDSSALESQAAGIGHHDWQAAAEPEAAQEARVIQVPQVEAVAFAESADQGFPSHEPVSEEYAEPVATTAQASWWPSENPDQPQNAERTVPEVPVAHEPQPTESHQPLSVEFQPAESPPVELLPSTAVLAAAADDIHRPTPAANDDHDVMDATTILPVIGGPAGPADLPGTGSAARTRPEESSPDGLYPRESRYGDSQGGRDLPGNDLHAIEQPGSYQVHDAPQDVPARGSRETEPAAETPTGGTPAAEVTPASGTSVPEARPGGTQRREGGRRARGKSLAEIRASLQLSAEPRRSRRRARHADLAEPVESSDTRETSEPAVAPPTPAAEVLGRHRQDWATEPNLPVVEGHRTEELAGDGDAAEPPAAEPSIPVPLAAELATAEQPGEEAPAAEPAAESAGADASPPGKIGLAELLTEALMAYESGRREQPEAGETAPSGRHSEARVSGITGPPQVSHATHSSTSDDRGSGLAARHRRPAIDSTAVDPLF</sequence>
<protein>
    <recommendedName>
        <fullName evidence="4">Tetratricopeptide repeat protein</fullName>
    </recommendedName>
</protein>
<feature type="compositionally biased region" description="Basic and acidic residues" evidence="1">
    <location>
        <begin position="425"/>
        <end position="438"/>
    </location>
</feature>
<feature type="region of interest" description="Disordered" evidence="1">
    <location>
        <begin position="355"/>
        <end position="504"/>
    </location>
</feature>
<dbReference type="Proteomes" id="UP000233786">
    <property type="component" value="Unassembled WGS sequence"/>
</dbReference>
<feature type="compositionally biased region" description="Pro residues" evidence="1">
    <location>
        <begin position="367"/>
        <end position="376"/>
    </location>
</feature>
<organism evidence="2 3">
    <name type="scientific">Saccharopolyspora spinosa</name>
    <dbReference type="NCBI Taxonomy" id="60894"/>
    <lineage>
        <taxon>Bacteria</taxon>
        <taxon>Bacillati</taxon>
        <taxon>Actinomycetota</taxon>
        <taxon>Actinomycetes</taxon>
        <taxon>Pseudonocardiales</taxon>
        <taxon>Pseudonocardiaceae</taxon>
        <taxon>Saccharopolyspora</taxon>
    </lineage>
</organism>
<feature type="region of interest" description="Disordered" evidence="1">
    <location>
        <begin position="525"/>
        <end position="596"/>
    </location>
</feature>
<feature type="compositionally biased region" description="Basic and acidic residues" evidence="1">
    <location>
        <begin position="612"/>
        <end position="628"/>
    </location>
</feature>
<feature type="compositionally biased region" description="Low complexity" evidence="1">
    <location>
        <begin position="715"/>
        <end position="727"/>
    </location>
</feature>
<feature type="compositionally biased region" description="Low complexity" evidence="1">
    <location>
        <begin position="859"/>
        <end position="886"/>
    </location>
</feature>
<reference evidence="2" key="1">
    <citation type="submission" date="2017-12" db="EMBL/GenBank/DDBJ databases">
        <title>Sequencing the genomes of 1000 Actinobacteria strains.</title>
        <authorList>
            <person name="Klenk H.-P."/>
        </authorList>
    </citation>
    <scope>NUCLEOTIDE SEQUENCE [LARGE SCALE GENOMIC DNA]</scope>
    <source>
        <strain evidence="2">DSM 44228</strain>
    </source>
</reference>
<dbReference type="STRING" id="994479.GCA_000194155_02997"/>
<dbReference type="EMBL" id="PJNB01000001">
    <property type="protein sequence ID" value="PKW14797.1"/>
    <property type="molecule type" value="Genomic_DNA"/>
</dbReference>
<keyword evidence="3" id="KW-1185">Reference proteome</keyword>
<gene>
    <name evidence="2" type="ORF">A8926_2446</name>
</gene>
<evidence type="ECO:0000313" key="2">
    <source>
        <dbReference type="EMBL" id="PKW14797.1"/>
    </source>
</evidence>
<name>A0A2N3XVU5_SACSN</name>
<accession>A0A2N3XVU5</accession>
<dbReference type="AlphaFoldDB" id="A0A2N3XVU5"/>
<comment type="caution">
    <text evidence="2">The sequence shown here is derived from an EMBL/GenBank/DDBJ whole genome shotgun (WGS) entry which is preliminary data.</text>
</comment>
<dbReference type="SUPFAM" id="SSF48452">
    <property type="entry name" value="TPR-like"/>
    <property type="match status" value="1"/>
</dbReference>
<evidence type="ECO:0000256" key="1">
    <source>
        <dbReference type="SAM" id="MobiDB-lite"/>
    </source>
</evidence>
<evidence type="ECO:0000313" key="3">
    <source>
        <dbReference type="Proteomes" id="UP000233786"/>
    </source>
</evidence>
<feature type="compositionally biased region" description="Polar residues" evidence="1">
    <location>
        <begin position="475"/>
        <end position="486"/>
    </location>
</feature>
<feature type="compositionally biased region" description="Basic and acidic residues" evidence="1">
    <location>
        <begin position="446"/>
        <end position="465"/>
    </location>
</feature>
<dbReference type="Gene3D" id="1.25.40.10">
    <property type="entry name" value="Tetratricopeptide repeat domain"/>
    <property type="match status" value="1"/>
</dbReference>
<feature type="region of interest" description="Disordered" evidence="1">
    <location>
        <begin position="612"/>
        <end position="968"/>
    </location>
</feature>
<feature type="compositionally biased region" description="Polar residues" evidence="1">
    <location>
        <begin position="546"/>
        <end position="565"/>
    </location>
</feature>
<proteinExistence type="predicted"/>
<dbReference type="InterPro" id="IPR011990">
    <property type="entry name" value="TPR-like_helical_dom_sf"/>
</dbReference>